<dbReference type="InterPro" id="IPR043239">
    <property type="entry name" value="SMIM29"/>
</dbReference>
<accession>A0A8T1T3S1</accession>
<keyword evidence="4" id="KW-1185">Reference proteome</keyword>
<evidence type="ECO:0000313" key="4">
    <source>
        <dbReference type="Proteomes" id="UP000765507"/>
    </source>
</evidence>
<protein>
    <submittedName>
        <fullName evidence="3">C3orf18-like</fullName>
    </submittedName>
</protein>
<reference evidence="3 4" key="1">
    <citation type="journal article" date="2020" name="G3 (Bethesda)">
        <title>Draft Genome of the Common Snapping Turtle, Chelydra serpentina, a Model for Phenotypic Plasticity in Reptiles.</title>
        <authorList>
            <person name="Das D."/>
            <person name="Singh S.K."/>
            <person name="Bierstedt J."/>
            <person name="Erickson A."/>
            <person name="Galli G.L.J."/>
            <person name="Crossley D.A. 2nd"/>
            <person name="Rhen T."/>
        </authorList>
    </citation>
    <scope>NUCLEOTIDE SEQUENCE [LARGE SCALE GENOMIC DNA]</scope>
    <source>
        <strain evidence="3">KW</strain>
    </source>
</reference>
<evidence type="ECO:0000313" key="3">
    <source>
        <dbReference type="EMBL" id="KAG6935425.1"/>
    </source>
</evidence>
<dbReference type="Proteomes" id="UP000765507">
    <property type="component" value="Unassembled WGS sequence"/>
</dbReference>
<organism evidence="3 4">
    <name type="scientific">Chelydra serpentina</name>
    <name type="common">Snapping turtle</name>
    <name type="synonym">Testudo serpentina</name>
    <dbReference type="NCBI Taxonomy" id="8475"/>
    <lineage>
        <taxon>Eukaryota</taxon>
        <taxon>Metazoa</taxon>
        <taxon>Chordata</taxon>
        <taxon>Craniata</taxon>
        <taxon>Vertebrata</taxon>
        <taxon>Euteleostomi</taxon>
        <taxon>Archelosauria</taxon>
        <taxon>Testudinata</taxon>
        <taxon>Testudines</taxon>
        <taxon>Cryptodira</taxon>
        <taxon>Durocryptodira</taxon>
        <taxon>Americhelydia</taxon>
        <taxon>Chelydroidea</taxon>
        <taxon>Chelydridae</taxon>
        <taxon>Chelydra</taxon>
    </lineage>
</organism>
<dbReference type="AlphaFoldDB" id="A0A8T1T3S1"/>
<dbReference type="PANTHER" id="PTHR47730">
    <property type="entry name" value="SMALL INTEGRAL MEMBRANE PROTEIN 29"/>
    <property type="match status" value="1"/>
</dbReference>
<feature type="transmembrane region" description="Helical" evidence="2">
    <location>
        <begin position="109"/>
        <end position="133"/>
    </location>
</feature>
<keyword evidence="2" id="KW-0472">Membrane</keyword>
<feature type="compositionally biased region" description="Polar residues" evidence="1">
    <location>
        <begin position="92"/>
        <end position="105"/>
    </location>
</feature>
<comment type="caution">
    <text evidence="3">The sequence shown here is derived from an EMBL/GenBank/DDBJ whole genome shotgun (WGS) entry which is preliminary data.</text>
</comment>
<proteinExistence type="predicted"/>
<keyword evidence="2" id="KW-0812">Transmembrane</keyword>
<dbReference type="PANTHER" id="PTHR47730:SF1">
    <property type="entry name" value="SMALL INTEGRAL MEMBRANE PROTEIN 29"/>
    <property type="match status" value="1"/>
</dbReference>
<gene>
    <name evidence="3" type="ORF">G0U57_014937</name>
</gene>
<name>A0A8T1T3S1_CHESE</name>
<sequence>GRLSVTRLWALPDGWGEEGVRGAGRQDLAVGLCKASREGDERISGVTPRQQQPLHTLPKRCGVFAEGQPRGCLPDEDRSHPPVSSRAAPSEAMSNTTTPTSAGTSSDSLVGYVLVPFFLITIVGIVVVVMMYIQKKRRFDRLRHHLLPMYSYDPAEDLHEAEQELLGDPDDTKVMRGWGGYQPHRTPLMDMKA</sequence>
<keyword evidence="2" id="KW-1133">Transmembrane helix</keyword>
<evidence type="ECO:0000256" key="2">
    <source>
        <dbReference type="SAM" id="Phobius"/>
    </source>
</evidence>
<dbReference type="EMBL" id="JAHGAV010000044">
    <property type="protein sequence ID" value="KAG6935425.1"/>
    <property type="molecule type" value="Genomic_DNA"/>
</dbReference>
<evidence type="ECO:0000256" key="1">
    <source>
        <dbReference type="SAM" id="MobiDB-lite"/>
    </source>
</evidence>
<dbReference type="OrthoDB" id="6381603at2759"/>
<feature type="region of interest" description="Disordered" evidence="1">
    <location>
        <begin position="68"/>
        <end position="105"/>
    </location>
</feature>
<feature type="non-terminal residue" evidence="3">
    <location>
        <position position="1"/>
    </location>
</feature>